<comment type="caution">
    <text evidence="2">The sequence shown here is derived from an EMBL/GenBank/DDBJ whole genome shotgun (WGS) entry which is preliminary data.</text>
</comment>
<organism evidence="2 3">
    <name type="scientific">Heterostelium pallidum (strain ATCC 26659 / Pp 5 / PN500)</name>
    <name type="common">Cellular slime mold</name>
    <name type="synonym">Polysphondylium pallidum</name>
    <dbReference type="NCBI Taxonomy" id="670386"/>
    <lineage>
        <taxon>Eukaryota</taxon>
        <taxon>Amoebozoa</taxon>
        <taxon>Evosea</taxon>
        <taxon>Eumycetozoa</taxon>
        <taxon>Dictyostelia</taxon>
        <taxon>Acytosteliales</taxon>
        <taxon>Acytosteliaceae</taxon>
        <taxon>Heterostelium</taxon>
    </lineage>
</organism>
<dbReference type="InParanoid" id="D3BP44"/>
<proteinExistence type="predicted"/>
<dbReference type="GeneID" id="31365279"/>
<feature type="transmembrane region" description="Helical" evidence="1">
    <location>
        <begin position="181"/>
        <end position="202"/>
    </location>
</feature>
<evidence type="ECO:0000256" key="1">
    <source>
        <dbReference type="SAM" id="Phobius"/>
    </source>
</evidence>
<keyword evidence="1" id="KW-0472">Membrane</keyword>
<protein>
    <submittedName>
        <fullName evidence="2">Uncharacterized protein</fullName>
    </submittedName>
</protein>
<name>D3BP44_HETP5</name>
<keyword evidence="1" id="KW-1133">Transmembrane helix</keyword>
<dbReference type="RefSeq" id="XP_020429183.1">
    <property type="nucleotide sequence ID" value="XM_020580596.1"/>
</dbReference>
<reference evidence="2 3" key="1">
    <citation type="journal article" date="2011" name="Genome Res.">
        <title>Phylogeny-wide analysis of social amoeba genomes highlights ancient origins for complex intercellular communication.</title>
        <authorList>
            <person name="Heidel A.J."/>
            <person name="Lawal H.M."/>
            <person name="Felder M."/>
            <person name="Schilde C."/>
            <person name="Helps N.R."/>
            <person name="Tunggal B."/>
            <person name="Rivero F."/>
            <person name="John U."/>
            <person name="Schleicher M."/>
            <person name="Eichinger L."/>
            <person name="Platzer M."/>
            <person name="Noegel A.A."/>
            <person name="Schaap P."/>
            <person name="Gloeckner G."/>
        </authorList>
    </citation>
    <scope>NUCLEOTIDE SEQUENCE [LARGE SCALE GENOMIC DNA]</scope>
    <source>
        <strain evidence="3">ATCC 26659 / Pp 5 / PN500</strain>
    </source>
</reference>
<gene>
    <name evidence="2" type="ORF">PPL_09807</name>
</gene>
<dbReference type="AlphaFoldDB" id="D3BP44"/>
<dbReference type="EMBL" id="ADBJ01000044">
    <property type="protein sequence ID" value="EFA77054.1"/>
    <property type="molecule type" value="Genomic_DNA"/>
</dbReference>
<accession>D3BP44</accession>
<evidence type="ECO:0000313" key="3">
    <source>
        <dbReference type="Proteomes" id="UP000001396"/>
    </source>
</evidence>
<dbReference type="Proteomes" id="UP000001396">
    <property type="component" value="Unassembled WGS sequence"/>
</dbReference>
<sequence>MEILKILSDYCVGYFEDLSFDSDYLENESVIMQHKRENTRVHLVVDGSEQKIQTPKDKIQRDLTYSGKKSIKKDDEKRERYGGIKILKEFLTLQKKCEKDGGYDLTRIIEDKEEDNKIKKVRIIIENVFATMKKIFGQDTFAEESPDLSSKMIPKYFQASSDEVDFSLQDSLDSSGNDQGYITFLIVGCVILFIVAVIAGIYKCQRRQRLERMIIETYNSRNQHCCHPTSSSAVAQPQIKYHLSIDDIQYYNSTYSNSLNKV</sequence>
<keyword evidence="1" id="KW-0812">Transmembrane</keyword>
<keyword evidence="3" id="KW-1185">Reference proteome</keyword>
<evidence type="ECO:0000313" key="2">
    <source>
        <dbReference type="EMBL" id="EFA77054.1"/>
    </source>
</evidence>